<proteinExistence type="predicted"/>
<feature type="region of interest" description="Disordered" evidence="1">
    <location>
        <begin position="1"/>
        <end position="21"/>
    </location>
</feature>
<dbReference type="EMBL" id="VNIP01000004">
    <property type="protein sequence ID" value="KAA1183552.1"/>
    <property type="molecule type" value="Genomic_DNA"/>
</dbReference>
<dbReference type="RefSeq" id="WP_149633684.1">
    <property type="nucleotide sequence ID" value="NZ_VNIP01000004.1"/>
</dbReference>
<evidence type="ECO:0000313" key="2">
    <source>
        <dbReference type="EMBL" id="KAA1183552.1"/>
    </source>
</evidence>
<protein>
    <recommendedName>
        <fullName evidence="4">HARP domain-containing protein</fullName>
    </recommendedName>
</protein>
<comment type="caution">
    <text evidence="2">The sequence shown here is derived from an EMBL/GenBank/DDBJ whole genome shotgun (WGS) entry which is preliminary data.</text>
</comment>
<feature type="region of interest" description="Disordered" evidence="1">
    <location>
        <begin position="282"/>
        <end position="304"/>
    </location>
</feature>
<feature type="compositionally biased region" description="Basic and acidic residues" evidence="1">
    <location>
        <begin position="292"/>
        <end position="304"/>
    </location>
</feature>
<evidence type="ECO:0008006" key="4">
    <source>
        <dbReference type="Google" id="ProtNLM"/>
    </source>
</evidence>
<evidence type="ECO:0000313" key="3">
    <source>
        <dbReference type="Proteomes" id="UP000323608"/>
    </source>
</evidence>
<feature type="compositionally biased region" description="Basic and acidic residues" evidence="1">
    <location>
        <begin position="1"/>
        <end position="13"/>
    </location>
</feature>
<dbReference type="OrthoDB" id="8277395at2"/>
<dbReference type="Proteomes" id="UP000323608">
    <property type="component" value="Unassembled WGS sequence"/>
</dbReference>
<name>A0A5B0W9Z7_RHITR</name>
<reference evidence="2 3" key="1">
    <citation type="submission" date="2019-07" db="EMBL/GenBank/DDBJ databases">
        <title>The Draft Genome Sequence of Rhizobium tropici SARCC-755 Associated with Superior Nodulation on Pigeonpea (Cajanus cajan (L.) Millsp.).</title>
        <authorList>
            <person name="Bopape F.L."/>
            <person name="Hassen A.I."/>
            <person name="Swanevelder Z.H."/>
            <person name="Gwata E.T."/>
        </authorList>
    </citation>
    <scope>NUCLEOTIDE SEQUENCE [LARGE SCALE GENOMIC DNA]</scope>
    <source>
        <strain evidence="2 3">SARCC-755</strain>
    </source>
</reference>
<sequence length="304" mass="35372">MDEATKETSEPRPLEGATAELPHDRVTVERFRQAFPRARWSDRLHAWFVPGRTAERRIGRWLAEMEAEAGRFADEKGRDAFAFEPIESRYLEVGPATLQIRTPYSRTVINEVRQIPYARWDVDHRLWTVPYRSFAELRQRWPAIEAAAARSEPEARRARRVAIKGTEEEEASKVRMMERRRKRYPVPPDDAPPFDRAIGTHIGIVFFTRTDGEIADPATVTGFYFAAAAGEDYVWASWRLGTLEELVTTWPARTLPEKSERDRGWWIPTLEELRIARRDARSRLRTKKRKQRDNPSSERPADSV</sequence>
<evidence type="ECO:0000256" key="1">
    <source>
        <dbReference type="SAM" id="MobiDB-lite"/>
    </source>
</evidence>
<organism evidence="2 3">
    <name type="scientific">Rhizobium tropici</name>
    <dbReference type="NCBI Taxonomy" id="398"/>
    <lineage>
        <taxon>Bacteria</taxon>
        <taxon>Pseudomonadati</taxon>
        <taxon>Pseudomonadota</taxon>
        <taxon>Alphaproteobacteria</taxon>
        <taxon>Hyphomicrobiales</taxon>
        <taxon>Rhizobiaceae</taxon>
        <taxon>Rhizobium/Agrobacterium group</taxon>
        <taxon>Rhizobium</taxon>
    </lineage>
</organism>
<gene>
    <name evidence="2" type="ORF">FP026_05725</name>
</gene>
<dbReference type="AlphaFoldDB" id="A0A5B0W9Z7"/>
<accession>A0A5B0W9Z7</accession>